<keyword evidence="1" id="KW-0472">Membrane</keyword>
<reference evidence="2" key="1">
    <citation type="journal article" date="2014" name="Int. J. Syst. Evol. Microbiol.">
        <title>Complete genome of a new Firmicutes species belonging to the dominant human colonic microbiota ('Ruminococcus bicirculans') reveals two chromosomes and a selective capacity to utilize plant glucans.</title>
        <authorList>
            <consortium name="NISC Comparative Sequencing Program"/>
            <person name="Wegmann U."/>
            <person name="Louis P."/>
            <person name="Goesmann A."/>
            <person name="Henrissat B."/>
            <person name="Duncan S.H."/>
            <person name="Flint H.J."/>
        </authorList>
    </citation>
    <scope>NUCLEOTIDE SEQUENCE</scope>
    <source>
        <strain evidence="2">NBRC 108219</strain>
    </source>
</reference>
<feature type="transmembrane region" description="Helical" evidence="1">
    <location>
        <begin position="50"/>
        <end position="73"/>
    </location>
</feature>
<keyword evidence="3" id="KW-1185">Reference proteome</keyword>
<organism evidence="2 3">
    <name type="scientific">Algimonas ampicilliniresistens</name>
    <dbReference type="NCBI Taxonomy" id="1298735"/>
    <lineage>
        <taxon>Bacteria</taxon>
        <taxon>Pseudomonadati</taxon>
        <taxon>Pseudomonadota</taxon>
        <taxon>Alphaproteobacteria</taxon>
        <taxon>Maricaulales</taxon>
        <taxon>Robiginitomaculaceae</taxon>
        <taxon>Algimonas</taxon>
    </lineage>
</organism>
<reference evidence="2" key="2">
    <citation type="submission" date="2023-01" db="EMBL/GenBank/DDBJ databases">
        <title>Draft genome sequence of Algimonas ampicilliniresistens strain NBRC 108219.</title>
        <authorList>
            <person name="Sun Q."/>
            <person name="Mori K."/>
        </authorList>
    </citation>
    <scope>NUCLEOTIDE SEQUENCE</scope>
    <source>
        <strain evidence="2">NBRC 108219</strain>
    </source>
</reference>
<evidence type="ECO:0000313" key="2">
    <source>
        <dbReference type="EMBL" id="GLQ24649.1"/>
    </source>
</evidence>
<comment type="caution">
    <text evidence="2">The sequence shown here is derived from an EMBL/GenBank/DDBJ whole genome shotgun (WGS) entry which is preliminary data.</text>
</comment>
<sequence length="90" mass="10572">MNEKQRANWLNIRTKGYWHFVIVRGVLFWGIVTAFIFSALMSVFNEPSFLFYLLLAIPTFMIGGLFWGMWTWASAEKSYKIRQSQKSPSL</sequence>
<keyword evidence="1" id="KW-0812">Transmembrane</keyword>
<accession>A0ABQ5VAW6</accession>
<keyword evidence="1" id="KW-1133">Transmembrane helix</keyword>
<proteinExistence type="predicted"/>
<gene>
    <name evidence="2" type="ORF">GCM10007853_25230</name>
</gene>
<name>A0ABQ5VAW6_9PROT</name>
<dbReference type="Proteomes" id="UP001161391">
    <property type="component" value="Unassembled WGS sequence"/>
</dbReference>
<dbReference type="EMBL" id="BSNK01000002">
    <property type="protein sequence ID" value="GLQ24649.1"/>
    <property type="molecule type" value="Genomic_DNA"/>
</dbReference>
<evidence type="ECO:0000256" key="1">
    <source>
        <dbReference type="SAM" id="Phobius"/>
    </source>
</evidence>
<feature type="transmembrane region" description="Helical" evidence="1">
    <location>
        <begin position="21"/>
        <end position="44"/>
    </location>
</feature>
<evidence type="ECO:0000313" key="3">
    <source>
        <dbReference type="Proteomes" id="UP001161391"/>
    </source>
</evidence>
<protein>
    <submittedName>
        <fullName evidence="2">Uncharacterized protein</fullName>
    </submittedName>
</protein>